<comment type="caution">
    <text evidence="1">The sequence shown here is derived from an EMBL/GenBank/DDBJ whole genome shotgun (WGS) entry which is preliminary data.</text>
</comment>
<organism evidence="1 2">
    <name type="scientific">Marinomonas arenicola</name>
    <dbReference type="NCBI Taxonomy" id="569601"/>
    <lineage>
        <taxon>Bacteria</taxon>
        <taxon>Pseudomonadati</taxon>
        <taxon>Pseudomonadota</taxon>
        <taxon>Gammaproteobacteria</taxon>
        <taxon>Oceanospirillales</taxon>
        <taxon>Oceanospirillaceae</taxon>
        <taxon>Marinomonas</taxon>
    </lineage>
</organism>
<protein>
    <recommendedName>
        <fullName evidence="3">DUF3291 domain-containing protein</fullName>
    </recommendedName>
</protein>
<dbReference type="EMBL" id="JBAKAR010000015">
    <property type="protein sequence ID" value="MEL0614486.1"/>
    <property type="molecule type" value="Genomic_DNA"/>
</dbReference>
<proteinExistence type="predicted"/>
<reference evidence="1 2" key="1">
    <citation type="submission" date="2024-02" db="EMBL/GenBank/DDBJ databases">
        <title>Bacteria isolated from the canopy kelp, Nereocystis luetkeana.</title>
        <authorList>
            <person name="Pfister C.A."/>
            <person name="Younker I.T."/>
            <person name="Light S.H."/>
        </authorList>
    </citation>
    <scope>NUCLEOTIDE SEQUENCE [LARGE SCALE GENOMIC DNA]</scope>
    <source>
        <strain evidence="1 2">TI.4.07</strain>
    </source>
</reference>
<name>A0ABU9G8W9_9GAMM</name>
<evidence type="ECO:0000313" key="1">
    <source>
        <dbReference type="EMBL" id="MEL0614486.1"/>
    </source>
</evidence>
<dbReference type="Proteomes" id="UP001379949">
    <property type="component" value="Unassembled WGS sequence"/>
</dbReference>
<sequence length="123" mass="14298">MQDNEYFLAFEAKIDRFMKGLKQSLWQAAGLHFRKISTPQNVISFSVWNRDIALQLRFVVVGLGSNRALGRLSWLDQQGHDHVCCYVNDDFQCVSRKKNGLWREQKKPVGEACLRRLQEIKTA</sequence>
<dbReference type="RefSeq" id="WP_341565045.1">
    <property type="nucleotide sequence ID" value="NZ_JBAKAQ010000007.1"/>
</dbReference>
<gene>
    <name evidence="1" type="ORF">V6242_15120</name>
</gene>
<accession>A0ABU9G8W9</accession>
<keyword evidence="2" id="KW-1185">Reference proteome</keyword>
<evidence type="ECO:0000313" key="2">
    <source>
        <dbReference type="Proteomes" id="UP001379949"/>
    </source>
</evidence>
<evidence type="ECO:0008006" key="3">
    <source>
        <dbReference type="Google" id="ProtNLM"/>
    </source>
</evidence>